<accession>A0ABU0L9T2</accession>
<feature type="transmembrane region" description="Helical" evidence="5">
    <location>
        <begin position="47"/>
        <end position="69"/>
    </location>
</feature>
<sequence>MARVLSILIGLPLAVLVIALAVANRRDVLVSLDPFSPNAPVLAASMPLYVVIFGALIVGVILGGAVTWVRQGRFRREARYARRAQKAAANAASSSLGLPAPRA</sequence>
<evidence type="ECO:0000256" key="2">
    <source>
        <dbReference type="ARBA" id="ARBA00022692"/>
    </source>
</evidence>
<evidence type="ECO:0000256" key="5">
    <source>
        <dbReference type="SAM" id="Phobius"/>
    </source>
</evidence>
<proteinExistence type="predicted"/>
<dbReference type="Proteomes" id="UP001241747">
    <property type="component" value="Unassembled WGS sequence"/>
</dbReference>
<keyword evidence="8" id="KW-1185">Reference proteome</keyword>
<evidence type="ECO:0000313" key="8">
    <source>
        <dbReference type="Proteomes" id="UP001241747"/>
    </source>
</evidence>
<evidence type="ECO:0000256" key="1">
    <source>
        <dbReference type="ARBA" id="ARBA00022475"/>
    </source>
</evidence>
<dbReference type="RefSeq" id="WP_237344792.1">
    <property type="nucleotide sequence ID" value="NZ_JABWGX010000006.1"/>
</dbReference>
<protein>
    <submittedName>
        <fullName evidence="7">Integral membrane protein</fullName>
    </submittedName>
</protein>
<evidence type="ECO:0000259" key="6">
    <source>
        <dbReference type="Pfam" id="PF06305"/>
    </source>
</evidence>
<feature type="domain" description="Lipopolysaccharide assembly protein A" evidence="6">
    <location>
        <begin position="44"/>
        <end position="88"/>
    </location>
</feature>
<evidence type="ECO:0000256" key="3">
    <source>
        <dbReference type="ARBA" id="ARBA00022989"/>
    </source>
</evidence>
<keyword evidence="1" id="KW-1003">Cell membrane</keyword>
<keyword evidence="4 5" id="KW-0472">Membrane</keyword>
<keyword evidence="3 5" id="KW-1133">Transmembrane helix</keyword>
<organism evidence="7 8">
    <name type="scientific">Xanthobacter agilis</name>
    <dbReference type="NCBI Taxonomy" id="47492"/>
    <lineage>
        <taxon>Bacteria</taxon>
        <taxon>Pseudomonadati</taxon>
        <taxon>Pseudomonadota</taxon>
        <taxon>Alphaproteobacteria</taxon>
        <taxon>Hyphomicrobiales</taxon>
        <taxon>Xanthobacteraceae</taxon>
        <taxon>Xanthobacter</taxon>
    </lineage>
</organism>
<evidence type="ECO:0000313" key="7">
    <source>
        <dbReference type="EMBL" id="MDQ0503899.1"/>
    </source>
</evidence>
<dbReference type="InterPro" id="IPR010445">
    <property type="entry name" value="LapA_dom"/>
</dbReference>
<reference evidence="7 8" key="1">
    <citation type="submission" date="2023-07" db="EMBL/GenBank/DDBJ databases">
        <title>Genomic Encyclopedia of Type Strains, Phase IV (KMG-IV): sequencing the most valuable type-strain genomes for metagenomic binning, comparative biology and taxonomic classification.</title>
        <authorList>
            <person name="Goeker M."/>
        </authorList>
    </citation>
    <scope>NUCLEOTIDE SEQUENCE [LARGE SCALE GENOMIC DNA]</scope>
    <source>
        <strain evidence="7 8">DSM 3770</strain>
    </source>
</reference>
<dbReference type="Pfam" id="PF06305">
    <property type="entry name" value="LapA_dom"/>
    <property type="match status" value="1"/>
</dbReference>
<dbReference type="EMBL" id="JAUSVY010000001">
    <property type="protein sequence ID" value="MDQ0503899.1"/>
    <property type="molecule type" value="Genomic_DNA"/>
</dbReference>
<gene>
    <name evidence="7" type="ORF">QOZ94_000669</name>
</gene>
<name>A0ABU0L9T2_XANAG</name>
<comment type="caution">
    <text evidence="7">The sequence shown here is derived from an EMBL/GenBank/DDBJ whole genome shotgun (WGS) entry which is preliminary data.</text>
</comment>
<evidence type="ECO:0000256" key="4">
    <source>
        <dbReference type="ARBA" id="ARBA00023136"/>
    </source>
</evidence>
<keyword evidence="2 5" id="KW-0812">Transmembrane</keyword>